<keyword evidence="3" id="KW-1185">Reference proteome</keyword>
<reference evidence="2 3" key="1">
    <citation type="submission" date="2017-09" db="EMBL/GenBank/DDBJ databases">
        <authorList>
            <person name="Ehlers B."/>
            <person name="Leendertz F.H."/>
        </authorList>
    </citation>
    <scope>NUCLEOTIDE SEQUENCE [LARGE SCALE GENOMIC DNA]</scope>
    <source>
        <strain evidence="2 3">USBA 140</strain>
    </source>
</reference>
<evidence type="ECO:0000313" key="3">
    <source>
        <dbReference type="Proteomes" id="UP000219621"/>
    </source>
</evidence>
<keyword evidence="1" id="KW-0732">Signal</keyword>
<evidence type="ECO:0000313" key="2">
    <source>
        <dbReference type="EMBL" id="SOD97202.1"/>
    </source>
</evidence>
<accession>A0A286GNW9</accession>
<dbReference type="EMBL" id="OCNJ01000006">
    <property type="protein sequence ID" value="SOD97202.1"/>
    <property type="molecule type" value="Genomic_DNA"/>
</dbReference>
<dbReference type="AlphaFoldDB" id="A0A286GNW9"/>
<dbReference type="Proteomes" id="UP000219621">
    <property type="component" value="Unassembled WGS sequence"/>
</dbReference>
<gene>
    <name evidence="2" type="ORF">SAMN05421508_106326</name>
</gene>
<feature type="signal peptide" evidence="1">
    <location>
        <begin position="1"/>
        <end position="23"/>
    </location>
</feature>
<sequence>MRRLVSGALGLALAGLLGWTAAAPDGLEDRFARRPLDAHGWARLAWDRHQEGEPPRAVAAAVALSMRAAPTDRPLLFARLPLAATAWDGFTPAEQALVLDQAALAWAVDRRRARDAAGPRLLARSLSRAAPPAAAPPPAPAD</sequence>
<proteinExistence type="predicted"/>
<organism evidence="2 3">
    <name type="scientific">Caenispirillum bisanense</name>
    <dbReference type="NCBI Taxonomy" id="414052"/>
    <lineage>
        <taxon>Bacteria</taxon>
        <taxon>Pseudomonadati</taxon>
        <taxon>Pseudomonadota</taxon>
        <taxon>Alphaproteobacteria</taxon>
        <taxon>Rhodospirillales</taxon>
        <taxon>Novispirillaceae</taxon>
        <taxon>Caenispirillum</taxon>
    </lineage>
</organism>
<feature type="chain" id="PRO_5013375555" evidence="1">
    <location>
        <begin position="24"/>
        <end position="142"/>
    </location>
</feature>
<evidence type="ECO:0000256" key="1">
    <source>
        <dbReference type="SAM" id="SignalP"/>
    </source>
</evidence>
<name>A0A286GNW9_9PROT</name>
<protein>
    <submittedName>
        <fullName evidence="2">Uncharacterized protein</fullName>
    </submittedName>
</protein>